<organism evidence="2 3">
    <name type="scientific">Parascaris univalens</name>
    <name type="common">Nematode worm</name>
    <dbReference type="NCBI Taxonomy" id="6257"/>
    <lineage>
        <taxon>Eukaryota</taxon>
        <taxon>Metazoa</taxon>
        <taxon>Ecdysozoa</taxon>
        <taxon>Nematoda</taxon>
        <taxon>Chromadorea</taxon>
        <taxon>Rhabditida</taxon>
        <taxon>Spirurina</taxon>
        <taxon>Ascaridomorpha</taxon>
        <taxon>Ascaridoidea</taxon>
        <taxon>Ascarididae</taxon>
        <taxon>Parascaris</taxon>
    </lineage>
</organism>
<feature type="signal peptide" evidence="1">
    <location>
        <begin position="1"/>
        <end position="18"/>
    </location>
</feature>
<accession>A0A915AWY9</accession>
<dbReference type="WBParaSite" id="PgR019_g009_t01">
    <property type="protein sequence ID" value="PgR019_g009_t01"/>
    <property type="gene ID" value="PgR019_g009"/>
</dbReference>
<dbReference type="Proteomes" id="UP000887569">
    <property type="component" value="Unplaced"/>
</dbReference>
<sequence length="76" mass="8438">MFVTATLVSAYLVVTSIALPPSDDHLTTVIFRCWYHTLLGGFYTLRLSVAAKPLNCAARLLHRGPCRFGLTDSFSY</sequence>
<keyword evidence="2" id="KW-1185">Reference proteome</keyword>
<evidence type="ECO:0000313" key="2">
    <source>
        <dbReference type="Proteomes" id="UP000887569"/>
    </source>
</evidence>
<reference evidence="3" key="1">
    <citation type="submission" date="2022-11" db="UniProtKB">
        <authorList>
            <consortium name="WormBaseParasite"/>
        </authorList>
    </citation>
    <scope>IDENTIFICATION</scope>
</reference>
<dbReference type="AlphaFoldDB" id="A0A915AWY9"/>
<name>A0A915AWY9_PARUN</name>
<keyword evidence="1" id="KW-0732">Signal</keyword>
<feature type="chain" id="PRO_5036834173" evidence="1">
    <location>
        <begin position="19"/>
        <end position="76"/>
    </location>
</feature>
<protein>
    <submittedName>
        <fullName evidence="3">Secreted protein</fullName>
    </submittedName>
</protein>
<proteinExistence type="predicted"/>
<evidence type="ECO:0000313" key="3">
    <source>
        <dbReference type="WBParaSite" id="PgR019_g009_t01"/>
    </source>
</evidence>
<evidence type="ECO:0000256" key="1">
    <source>
        <dbReference type="SAM" id="SignalP"/>
    </source>
</evidence>